<reference evidence="2 3" key="1">
    <citation type="submission" date="2020-08" db="EMBL/GenBank/DDBJ databases">
        <title>Description of novel Flavobacterium F-380 isolate.</title>
        <authorList>
            <person name="Saticioglu I.B."/>
            <person name="Duman M."/>
            <person name="Altun S."/>
        </authorList>
    </citation>
    <scope>NUCLEOTIDE SEQUENCE [LARGE SCALE GENOMIC DNA]</scope>
    <source>
        <strain evidence="2 3">F-380</strain>
    </source>
</reference>
<dbReference type="Proteomes" id="UP000629963">
    <property type="component" value="Unassembled WGS sequence"/>
</dbReference>
<keyword evidence="3" id="KW-1185">Reference proteome</keyword>
<dbReference type="RefSeq" id="WP_187009234.1">
    <property type="nucleotide sequence ID" value="NZ_JACRUI010000001.1"/>
</dbReference>
<evidence type="ECO:0000313" key="3">
    <source>
        <dbReference type="Proteomes" id="UP000629963"/>
    </source>
</evidence>
<feature type="signal peptide" evidence="1">
    <location>
        <begin position="1"/>
        <end position="22"/>
    </location>
</feature>
<organism evidence="2 3">
    <name type="scientific">Flavobacterium kayseriense</name>
    <dbReference type="NCBI Taxonomy" id="2764714"/>
    <lineage>
        <taxon>Bacteria</taxon>
        <taxon>Pseudomonadati</taxon>
        <taxon>Bacteroidota</taxon>
        <taxon>Flavobacteriia</taxon>
        <taxon>Flavobacteriales</taxon>
        <taxon>Flavobacteriaceae</taxon>
        <taxon>Flavobacterium</taxon>
    </lineage>
</organism>
<keyword evidence="1" id="KW-0732">Signal</keyword>
<protein>
    <submittedName>
        <fullName evidence="2">TraB/GumN family protein</fullName>
    </submittedName>
</protein>
<dbReference type="Pfam" id="PF01963">
    <property type="entry name" value="TraB_PrgY_gumN"/>
    <property type="match status" value="1"/>
</dbReference>
<dbReference type="EMBL" id="JACRUJ010000001">
    <property type="protein sequence ID" value="MBC5840673.1"/>
    <property type="molecule type" value="Genomic_DNA"/>
</dbReference>
<gene>
    <name evidence="2" type="ORF">H8R23_04580</name>
</gene>
<dbReference type="InterPro" id="IPR002816">
    <property type="entry name" value="TraB/PrgY/GumN_fam"/>
</dbReference>
<proteinExistence type="predicted"/>
<comment type="caution">
    <text evidence="2">The sequence shown here is derived from an EMBL/GenBank/DDBJ whole genome shotgun (WGS) entry which is preliminary data.</text>
</comment>
<dbReference type="InterPro" id="IPR047111">
    <property type="entry name" value="YbaP-like"/>
</dbReference>
<feature type="chain" id="PRO_5046227229" evidence="1">
    <location>
        <begin position="23"/>
        <end position="291"/>
    </location>
</feature>
<name>A0ABR7J5F7_9FLAO</name>
<evidence type="ECO:0000256" key="1">
    <source>
        <dbReference type="SAM" id="SignalP"/>
    </source>
</evidence>
<dbReference type="PANTHER" id="PTHR40590">
    <property type="entry name" value="CYTOPLASMIC PROTEIN-RELATED"/>
    <property type="match status" value="1"/>
</dbReference>
<dbReference type="CDD" id="cd14789">
    <property type="entry name" value="Tiki"/>
    <property type="match status" value="1"/>
</dbReference>
<evidence type="ECO:0000313" key="2">
    <source>
        <dbReference type="EMBL" id="MBC5840673.1"/>
    </source>
</evidence>
<sequence length="291" mass="32205">MKKLFKSIVVVAVILISNGIFAQAKKAASAPLIENSLLWEISGKGLSKTSYLYGTIHMICADDYFLTEKVKKAFDATNNLVLEVNLSDPAELAVMQQMAMGKETLDKTLTPDQLSKLDGILKEKAGLSVQQVNSYSLSTVMSLMSMKSFNCADLKFYEMEFIAKAKERGLEIAGFESIKAQLGIIEKAYTIDEILAMFDDMNVTETSKLVSQYKKENIQDVYTNLTDVKSMNLIAKNEMLDKRNANWVQNLTQLVKDQSAFIAVGAAHLGGDLGVINLLRKAGYTVKPIMK</sequence>
<accession>A0ABR7J5F7</accession>
<dbReference type="PANTHER" id="PTHR40590:SF1">
    <property type="entry name" value="CYTOPLASMIC PROTEIN"/>
    <property type="match status" value="1"/>
</dbReference>